<dbReference type="EMBL" id="CAJVRL010000070">
    <property type="protein sequence ID" value="CAG8956425.1"/>
    <property type="molecule type" value="Genomic_DNA"/>
</dbReference>
<evidence type="ECO:0000313" key="1">
    <source>
        <dbReference type="EMBL" id="CAG8956425.1"/>
    </source>
</evidence>
<keyword evidence="2" id="KW-1185">Reference proteome</keyword>
<proteinExistence type="predicted"/>
<comment type="caution">
    <text evidence="1">The sequence shown here is derived from an EMBL/GenBank/DDBJ whole genome shotgun (WGS) entry which is preliminary data.</text>
</comment>
<accession>A0A9N9KXX2</accession>
<dbReference type="AlphaFoldDB" id="A0A9N9KXX2"/>
<dbReference type="OrthoDB" id="4746642at2759"/>
<organism evidence="1 2">
    <name type="scientific">Hymenoscyphus fraxineus</name>
    <dbReference type="NCBI Taxonomy" id="746836"/>
    <lineage>
        <taxon>Eukaryota</taxon>
        <taxon>Fungi</taxon>
        <taxon>Dikarya</taxon>
        <taxon>Ascomycota</taxon>
        <taxon>Pezizomycotina</taxon>
        <taxon>Leotiomycetes</taxon>
        <taxon>Helotiales</taxon>
        <taxon>Helotiaceae</taxon>
        <taxon>Hymenoscyphus</taxon>
    </lineage>
</organism>
<protein>
    <submittedName>
        <fullName evidence="1">Uncharacterized protein</fullName>
    </submittedName>
</protein>
<gene>
    <name evidence="1" type="ORF">HYFRA_00003808</name>
</gene>
<reference evidence="1" key="1">
    <citation type="submission" date="2021-07" db="EMBL/GenBank/DDBJ databases">
        <authorList>
            <person name="Durling M."/>
        </authorList>
    </citation>
    <scope>NUCLEOTIDE SEQUENCE</scope>
</reference>
<dbReference type="Proteomes" id="UP000696280">
    <property type="component" value="Unassembled WGS sequence"/>
</dbReference>
<sequence>MVEGFHRRREVHPGLKARAGGLSLQVLGLWRFMSLKSHTLCFGGEGLSQEYPGELETTTNEQLEEHQFQQEPMNQMDERQMETELQYSQAEAEAQAEASYHQTPHDQYMASRQLHIEQLSQNERQIQEQWVHAQLYLCGGCVAGFAWYRNGAGYRCMGDNHYVTDALLAEGMGGWYTRGIDAYTPGEVWAGPFYTLEQQDQGMYELHKPQLVKQDRRSKRTSWFPRRPRR</sequence>
<name>A0A9N9KXX2_9HELO</name>
<evidence type="ECO:0000313" key="2">
    <source>
        <dbReference type="Proteomes" id="UP000696280"/>
    </source>
</evidence>